<evidence type="ECO:0000313" key="1">
    <source>
        <dbReference type="EMBL" id="WVZ90137.1"/>
    </source>
</evidence>
<dbReference type="AlphaFoldDB" id="A0AAQ3UHK3"/>
<protein>
    <submittedName>
        <fullName evidence="1">Uncharacterized protein</fullName>
    </submittedName>
</protein>
<dbReference type="Proteomes" id="UP001341281">
    <property type="component" value="Chromosome 08"/>
</dbReference>
<accession>A0AAQ3UHK3</accession>
<keyword evidence="2" id="KW-1185">Reference proteome</keyword>
<organism evidence="1 2">
    <name type="scientific">Paspalum notatum var. saurae</name>
    <dbReference type="NCBI Taxonomy" id="547442"/>
    <lineage>
        <taxon>Eukaryota</taxon>
        <taxon>Viridiplantae</taxon>
        <taxon>Streptophyta</taxon>
        <taxon>Embryophyta</taxon>
        <taxon>Tracheophyta</taxon>
        <taxon>Spermatophyta</taxon>
        <taxon>Magnoliopsida</taxon>
        <taxon>Liliopsida</taxon>
        <taxon>Poales</taxon>
        <taxon>Poaceae</taxon>
        <taxon>PACMAD clade</taxon>
        <taxon>Panicoideae</taxon>
        <taxon>Andropogonodae</taxon>
        <taxon>Paspaleae</taxon>
        <taxon>Paspalinae</taxon>
        <taxon>Paspalum</taxon>
    </lineage>
</organism>
<dbReference type="EMBL" id="CP144752">
    <property type="protein sequence ID" value="WVZ90137.1"/>
    <property type="molecule type" value="Genomic_DNA"/>
</dbReference>
<proteinExistence type="predicted"/>
<sequence>MVKVVLPPIPIYPVLALDLPKWVLKAFDKRSGFLWKGQDNANGASLQYGGLGIFNLELFEWALCIRWLWLQKTDTFCPWAGLPIRVPPNVQALFDIAVVTLVGDGESTKFWTDCWLQGKTIVELAPDLFLLIPRRARKQRTVAQDLQNCSWVADVRGGLVSASASLFTALEPHRQFGAPT</sequence>
<name>A0AAQ3UHK3_PASNO</name>
<gene>
    <name evidence="1" type="ORF">U9M48_036467</name>
</gene>
<evidence type="ECO:0000313" key="2">
    <source>
        <dbReference type="Proteomes" id="UP001341281"/>
    </source>
</evidence>
<reference evidence="1 2" key="1">
    <citation type="submission" date="2024-02" db="EMBL/GenBank/DDBJ databases">
        <title>High-quality chromosome-scale genome assembly of Pensacola bahiagrass (Paspalum notatum Flugge var. saurae).</title>
        <authorList>
            <person name="Vega J.M."/>
            <person name="Podio M."/>
            <person name="Orjuela J."/>
            <person name="Siena L.A."/>
            <person name="Pessino S.C."/>
            <person name="Combes M.C."/>
            <person name="Mariac C."/>
            <person name="Albertini E."/>
            <person name="Pupilli F."/>
            <person name="Ortiz J.P.A."/>
            <person name="Leblanc O."/>
        </authorList>
    </citation>
    <scope>NUCLEOTIDE SEQUENCE [LARGE SCALE GENOMIC DNA]</scope>
    <source>
        <strain evidence="1">R1</strain>
        <tissue evidence="1">Leaf</tissue>
    </source>
</reference>